<proteinExistence type="inferred from homology"/>
<dbReference type="Pfam" id="PF02812">
    <property type="entry name" value="ELFV_dehydrog_N"/>
    <property type="match status" value="1"/>
</dbReference>
<accession>A0A382CP91</accession>
<reference evidence="4" key="1">
    <citation type="submission" date="2018-05" db="EMBL/GenBank/DDBJ databases">
        <authorList>
            <person name="Lanie J.A."/>
            <person name="Ng W.-L."/>
            <person name="Kazmierczak K.M."/>
            <person name="Andrzejewski T.M."/>
            <person name="Davidsen T.M."/>
            <person name="Wayne K.J."/>
            <person name="Tettelin H."/>
            <person name="Glass J.I."/>
            <person name="Rusch D."/>
            <person name="Podicherti R."/>
            <person name="Tsui H.-C.T."/>
            <person name="Winkler M.E."/>
        </authorList>
    </citation>
    <scope>NUCLEOTIDE SEQUENCE</scope>
</reference>
<dbReference type="InterPro" id="IPR046346">
    <property type="entry name" value="Aminoacid_DH-like_N_sf"/>
</dbReference>
<evidence type="ECO:0000313" key="4">
    <source>
        <dbReference type="EMBL" id="SVB27644.1"/>
    </source>
</evidence>
<dbReference type="GO" id="GO:0006520">
    <property type="term" value="P:amino acid metabolic process"/>
    <property type="evidence" value="ECO:0007669"/>
    <property type="project" value="InterPro"/>
</dbReference>
<dbReference type="EMBL" id="UINC01035362">
    <property type="protein sequence ID" value="SVB27644.1"/>
    <property type="molecule type" value="Genomic_DNA"/>
</dbReference>
<protein>
    <recommendedName>
        <fullName evidence="3">Glutamate/phenylalanine/leucine/valine/L-tryptophan dehydrogenase dimerisation domain-containing protein</fullName>
    </recommendedName>
</protein>
<organism evidence="4">
    <name type="scientific">marine metagenome</name>
    <dbReference type="NCBI Taxonomy" id="408172"/>
    <lineage>
        <taxon>unclassified sequences</taxon>
        <taxon>metagenomes</taxon>
        <taxon>ecological metagenomes</taxon>
    </lineage>
</organism>
<sequence length="102" mass="11328">MNNILPKTSLCAKLLPKPQDWIRFSDNYKDSQEANYEVVEPKTNKVWGYVSIDNTKRGPGLGGIRLVQNMSSNEIKRLSRVMTLKNSAACLPYGGGKSGLLL</sequence>
<evidence type="ECO:0000259" key="3">
    <source>
        <dbReference type="Pfam" id="PF02812"/>
    </source>
</evidence>
<evidence type="ECO:0000256" key="2">
    <source>
        <dbReference type="ARBA" id="ARBA00023002"/>
    </source>
</evidence>
<feature type="domain" description="Glutamate/phenylalanine/leucine/valine/L-tryptophan dehydrogenase dimerisation" evidence="3">
    <location>
        <begin position="43"/>
        <end position="100"/>
    </location>
</feature>
<dbReference type="GO" id="GO:0016491">
    <property type="term" value="F:oxidoreductase activity"/>
    <property type="evidence" value="ECO:0007669"/>
    <property type="project" value="UniProtKB-KW"/>
</dbReference>
<evidence type="ECO:0000256" key="1">
    <source>
        <dbReference type="ARBA" id="ARBA00006382"/>
    </source>
</evidence>
<gene>
    <name evidence="4" type="ORF">METZ01_LOCUS180498</name>
</gene>
<dbReference type="InterPro" id="IPR006097">
    <property type="entry name" value="Glu/Leu/Phe/Val/Trp_DH_dimer"/>
</dbReference>
<name>A0A382CP91_9ZZZZ</name>
<dbReference type="SUPFAM" id="SSF53223">
    <property type="entry name" value="Aminoacid dehydrogenase-like, N-terminal domain"/>
    <property type="match status" value="1"/>
</dbReference>
<dbReference type="AlphaFoldDB" id="A0A382CP91"/>
<keyword evidence="2" id="KW-0560">Oxidoreductase</keyword>
<feature type="non-terminal residue" evidence="4">
    <location>
        <position position="102"/>
    </location>
</feature>
<comment type="similarity">
    <text evidence="1">Belongs to the Glu/Leu/Phe/Val dehydrogenases family.</text>
</comment>
<dbReference type="Gene3D" id="3.40.50.10860">
    <property type="entry name" value="Leucine Dehydrogenase, chain A, domain 1"/>
    <property type="match status" value="1"/>
</dbReference>